<accession>A0A3L8SE98</accession>
<keyword evidence="1" id="KW-0732">Signal</keyword>
<dbReference type="Proteomes" id="UP000276834">
    <property type="component" value="Unassembled WGS sequence"/>
</dbReference>
<evidence type="ECO:0000313" key="3">
    <source>
        <dbReference type="Proteomes" id="UP000276834"/>
    </source>
</evidence>
<organism evidence="2 3">
    <name type="scientific">Chloebia gouldiae</name>
    <name type="common">Gouldian finch</name>
    <name type="synonym">Erythrura gouldiae</name>
    <dbReference type="NCBI Taxonomy" id="44316"/>
    <lineage>
        <taxon>Eukaryota</taxon>
        <taxon>Metazoa</taxon>
        <taxon>Chordata</taxon>
        <taxon>Craniata</taxon>
        <taxon>Vertebrata</taxon>
        <taxon>Euteleostomi</taxon>
        <taxon>Archelosauria</taxon>
        <taxon>Archosauria</taxon>
        <taxon>Dinosauria</taxon>
        <taxon>Saurischia</taxon>
        <taxon>Theropoda</taxon>
        <taxon>Coelurosauria</taxon>
        <taxon>Aves</taxon>
        <taxon>Neognathae</taxon>
        <taxon>Neoaves</taxon>
        <taxon>Telluraves</taxon>
        <taxon>Australaves</taxon>
        <taxon>Passeriformes</taxon>
        <taxon>Passeroidea</taxon>
        <taxon>Passeridae</taxon>
        <taxon>Chloebia</taxon>
    </lineage>
</organism>
<dbReference type="EMBL" id="QUSF01000027">
    <property type="protein sequence ID" value="RLW00401.1"/>
    <property type="molecule type" value="Genomic_DNA"/>
</dbReference>
<feature type="chain" id="PRO_5018196233" evidence="1">
    <location>
        <begin position="20"/>
        <end position="66"/>
    </location>
</feature>
<protein>
    <submittedName>
        <fullName evidence="2">Uncharacterized protein</fullName>
    </submittedName>
</protein>
<evidence type="ECO:0000313" key="2">
    <source>
        <dbReference type="EMBL" id="RLW00401.1"/>
    </source>
</evidence>
<sequence>MKLLKVAVIFVLVPTLTPAFDPLSVSVVAGSALVAWHLLPSDSWFKCRFQECCKRNSTVNFTGINK</sequence>
<dbReference type="AlphaFoldDB" id="A0A3L8SE98"/>
<comment type="caution">
    <text evidence="2">The sequence shown here is derived from an EMBL/GenBank/DDBJ whole genome shotgun (WGS) entry which is preliminary data.</text>
</comment>
<name>A0A3L8SE98_CHLGU</name>
<feature type="signal peptide" evidence="1">
    <location>
        <begin position="1"/>
        <end position="19"/>
    </location>
</feature>
<evidence type="ECO:0000256" key="1">
    <source>
        <dbReference type="SAM" id="SignalP"/>
    </source>
</evidence>
<reference evidence="2 3" key="1">
    <citation type="journal article" date="2018" name="Proc. R. Soc. B">
        <title>A non-coding region near Follistatin controls head colour polymorphism in the Gouldian finch.</title>
        <authorList>
            <person name="Toomey M.B."/>
            <person name="Marques C.I."/>
            <person name="Andrade P."/>
            <person name="Araujo P.M."/>
            <person name="Sabatino S."/>
            <person name="Gazda M.A."/>
            <person name="Afonso S."/>
            <person name="Lopes R.J."/>
            <person name="Corbo J.C."/>
            <person name="Carneiro M."/>
        </authorList>
    </citation>
    <scope>NUCLEOTIDE SEQUENCE [LARGE SCALE GENOMIC DNA]</scope>
    <source>
        <strain evidence="2">Red01</strain>
        <tissue evidence="2">Muscle</tissue>
    </source>
</reference>
<proteinExistence type="predicted"/>
<gene>
    <name evidence="2" type="ORF">DV515_00008825</name>
</gene>
<keyword evidence="3" id="KW-1185">Reference proteome</keyword>